<dbReference type="InterPro" id="IPR015915">
    <property type="entry name" value="Kelch-typ_b-propeller"/>
</dbReference>
<dbReference type="Pfam" id="PF07707">
    <property type="entry name" value="BACK"/>
    <property type="match status" value="1"/>
</dbReference>
<dbReference type="Proteomes" id="UP000694395">
    <property type="component" value="Chromosome 8"/>
</dbReference>
<reference evidence="13" key="2">
    <citation type="submission" date="2025-08" db="UniProtKB">
        <authorList>
            <consortium name="Ensembl"/>
        </authorList>
    </citation>
    <scope>IDENTIFICATION</scope>
</reference>
<dbReference type="Gene3D" id="2.120.10.80">
    <property type="entry name" value="Kelch-type beta propeller"/>
    <property type="match status" value="1"/>
</dbReference>
<keyword evidence="8 11" id="KW-0472">Membrane</keyword>
<evidence type="ECO:0000256" key="8">
    <source>
        <dbReference type="ARBA" id="ARBA00023136"/>
    </source>
</evidence>
<dbReference type="InterPro" id="IPR011333">
    <property type="entry name" value="SKP1/BTB/POZ_sf"/>
</dbReference>
<reference evidence="13" key="3">
    <citation type="submission" date="2025-09" db="UniProtKB">
        <authorList>
            <consortium name="Ensembl"/>
        </authorList>
    </citation>
    <scope>IDENTIFICATION</scope>
</reference>
<feature type="transmembrane region" description="Helical" evidence="11">
    <location>
        <begin position="299"/>
        <end position="319"/>
    </location>
</feature>
<feature type="transmembrane region" description="Helical" evidence="11">
    <location>
        <begin position="109"/>
        <end position="142"/>
    </location>
</feature>
<feature type="transmembrane region" description="Helical" evidence="11">
    <location>
        <begin position="469"/>
        <end position="489"/>
    </location>
</feature>
<dbReference type="Gene3D" id="3.30.710.10">
    <property type="entry name" value="Potassium Channel Kv1.1, Chain A"/>
    <property type="match status" value="1"/>
</dbReference>
<feature type="domain" description="BTB" evidence="12">
    <location>
        <begin position="517"/>
        <end position="558"/>
    </location>
</feature>
<dbReference type="Pfam" id="PF03062">
    <property type="entry name" value="MBOAT"/>
    <property type="match status" value="1"/>
</dbReference>
<dbReference type="CDD" id="cd18516">
    <property type="entry name" value="BACK_KLHL40_KBTBD5"/>
    <property type="match status" value="1"/>
</dbReference>
<dbReference type="InterPro" id="IPR004299">
    <property type="entry name" value="MBOAT_fam"/>
</dbReference>
<evidence type="ECO:0000256" key="9">
    <source>
        <dbReference type="ARBA" id="ARBA00038268"/>
    </source>
</evidence>
<evidence type="ECO:0000256" key="11">
    <source>
        <dbReference type="SAM" id="Phobius"/>
    </source>
</evidence>
<dbReference type="Pfam" id="PF00651">
    <property type="entry name" value="BTB"/>
    <property type="match status" value="1"/>
</dbReference>
<feature type="transmembrane region" description="Helical" evidence="11">
    <location>
        <begin position="371"/>
        <end position="389"/>
    </location>
</feature>
<keyword evidence="7 11" id="KW-1133">Transmembrane helix</keyword>
<dbReference type="InterPro" id="IPR006652">
    <property type="entry name" value="Kelch_1"/>
</dbReference>
<dbReference type="InterPro" id="IPR000210">
    <property type="entry name" value="BTB/POZ_dom"/>
</dbReference>
<keyword evidence="3 11" id="KW-0812">Transmembrane</keyword>
<evidence type="ECO:0000313" key="13">
    <source>
        <dbReference type="Ensembl" id="ENSOMYP00000023156.2"/>
    </source>
</evidence>
<dbReference type="PROSITE" id="PS50097">
    <property type="entry name" value="BTB"/>
    <property type="match status" value="1"/>
</dbReference>
<comment type="subcellular location">
    <subcellularLocation>
        <location evidence="1">Endoplasmic reticulum membrane</location>
        <topology evidence="1">Multi-pass membrane protein</topology>
    </subcellularLocation>
</comment>
<dbReference type="Gene3D" id="1.25.40.420">
    <property type="match status" value="1"/>
</dbReference>
<reference evidence="13" key="1">
    <citation type="submission" date="2020-07" db="EMBL/GenBank/DDBJ databases">
        <title>A long reads based de novo assembly of the rainbow trout Arlee double haploid line genome.</title>
        <authorList>
            <person name="Gao G."/>
            <person name="Palti Y."/>
        </authorList>
    </citation>
    <scope>NUCLEOTIDE SEQUENCE [LARGE SCALE GENOMIC DNA]</scope>
</reference>
<dbReference type="GO" id="GO:0048741">
    <property type="term" value="P:skeletal muscle fiber development"/>
    <property type="evidence" value="ECO:0007669"/>
    <property type="project" value="UniProtKB-ARBA"/>
</dbReference>
<organism evidence="13 14">
    <name type="scientific">Oncorhynchus mykiss</name>
    <name type="common">Rainbow trout</name>
    <name type="synonym">Salmo gairdneri</name>
    <dbReference type="NCBI Taxonomy" id="8022"/>
    <lineage>
        <taxon>Eukaryota</taxon>
        <taxon>Metazoa</taxon>
        <taxon>Chordata</taxon>
        <taxon>Craniata</taxon>
        <taxon>Vertebrata</taxon>
        <taxon>Euteleostomi</taxon>
        <taxon>Actinopterygii</taxon>
        <taxon>Neopterygii</taxon>
        <taxon>Teleostei</taxon>
        <taxon>Protacanthopterygii</taxon>
        <taxon>Salmoniformes</taxon>
        <taxon>Salmonidae</taxon>
        <taxon>Salmoninae</taxon>
        <taxon>Oncorhynchus</taxon>
    </lineage>
</organism>
<dbReference type="SMART" id="SM00225">
    <property type="entry name" value="BTB"/>
    <property type="match status" value="1"/>
</dbReference>
<dbReference type="SUPFAM" id="SSF54695">
    <property type="entry name" value="POZ domain"/>
    <property type="match status" value="1"/>
</dbReference>
<dbReference type="Pfam" id="PF24681">
    <property type="entry name" value="Kelch_KLHDC2_KLHL20_DRC7"/>
    <property type="match status" value="1"/>
</dbReference>
<protein>
    <submittedName>
        <fullName evidence="13">Kelch-like family member 40a</fullName>
    </submittedName>
</protein>
<dbReference type="PANTHER" id="PTHR13285">
    <property type="entry name" value="ACYLTRANSFERASE"/>
    <property type="match status" value="1"/>
</dbReference>
<evidence type="ECO:0000313" key="14">
    <source>
        <dbReference type="Proteomes" id="UP000694395"/>
    </source>
</evidence>
<feature type="transmembrane region" description="Helical" evidence="11">
    <location>
        <begin position="438"/>
        <end position="457"/>
    </location>
</feature>
<feature type="region of interest" description="Disordered" evidence="10">
    <location>
        <begin position="721"/>
        <end position="752"/>
    </location>
</feature>
<feature type="transmembrane region" description="Helical" evidence="11">
    <location>
        <begin position="76"/>
        <end position="97"/>
    </location>
</feature>
<evidence type="ECO:0000259" key="12">
    <source>
        <dbReference type="PROSITE" id="PS50097"/>
    </source>
</evidence>
<dbReference type="InterPro" id="IPR011705">
    <property type="entry name" value="BACK"/>
</dbReference>
<evidence type="ECO:0000256" key="3">
    <source>
        <dbReference type="ARBA" id="ARBA00022692"/>
    </source>
</evidence>
<keyword evidence="14" id="KW-1185">Reference proteome</keyword>
<feature type="compositionally biased region" description="Acidic residues" evidence="10">
    <location>
        <begin position="738"/>
        <end position="748"/>
    </location>
</feature>
<accession>A0A8C7PKN0</accession>
<evidence type="ECO:0000256" key="2">
    <source>
        <dbReference type="ARBA" id="ARBA00022441"/>
    </source>
</evidence>
<evidence type="ECO:0000256" key="7">
    <source>
        <dbReference type="ARBA" id="ARBA00022989"/>
    </source>
</evidence>
<keyword evidence="6" id="KW-0256">Endoplasmic reticulum</keyword>
<evidence type="ECO:0000256" key="10">
    <source>
        <dbReference type="SAM" id="MobiDB-lite"/>
    </source>
</evidence>
<keyword evidence="4" id="KW-0677">Repeat</keyword>
<evidence type="ECO:0000256" key="5">
    <source>
        <dbReference type="ARBA" id="ARBA00022786"/>
    </source>
</evidence>
<name>A0A8C7PKN0_ONCMY</name>
<dbReference type="SMART" id="SM00875">
    <property type="entry name" value="BACK"/>
    <property type="match status" value="1"/>
</dbReference>
<dbReference type="FunFam" id="2.120.10.80:FF:000037">
    <property type="entry name" value="Kelch-like family member 40"/>
    <property type="match status" value="1"/>
</dbReference>
<dbReference type="GeneTree" id="ENSGT00940000156360"/>
<feature type="transmembrane region" description="Helical" evidence="11">
    <location>
        <begin position="12"/>
        <end position="31"/>
    </location>
</feature>
<sequence>MRLKAALPKLELYLYAAVLYLSLLWAGTWIWDASADNVNRKVFKKSVKPGWHYFGRKMDVADFEWVMWFTTFRNHILFALAGHVIFAKVCSLISPRIGMDDWYCKHRSLIYGLYGGLAVLVSMGGGFLALVLSHCFILYSVALVKRKWIVFVAGLASLASFKMEPFNTWQEGFVTGYFDLQDILFYGGSCFTIMRCMSFALENCEKKDGNYTFIDLLKYNFYLPFFYFGPIQTFDQFHVQANNPNLTRKQREMWNITTGALLHLGAIFVVDVFFHYLYILTIPNDMKLVKQLSDWSLAGLAYSNLVYDWVKAAVMFGVINTVARLDHLDPPQPPKCITMLYVFAETHFDRGINDWLCKYVYDYIGGSHKNIFKELVATICTFVVTTLWLGPCELVYIWSFFNCFGLNLELWVDKIFSLPPFSNIEYAIGEAMSRRIRAVFGALNFWTIVLYNVLALNSLEFAKLVGKRLIVQGFPLSTLSVLFVTYCGVQLVKERERKQAFLDDPEPAAVPQDMPEEAMFLSNLEEGGKKEIVLKDVEPGVMAMILRYIYTSDINLTEQNVQDIFMVANMYQIPSIFSVCVSYLQEKLVLGNCLAIFRLGLLLDCPRLAFTAREFICERYQLIIRDQDFHQLGPSELAAIITSDALNVDREEVVFESLMDWVGYDRTERVKELPDLLHCVRFRLIPVDYFTEKVENHKWIQANTEVKKELQLIKDAHKGRLPEVQRSRNRKSKMAGDKEDEEDSDDEQGLLPGILNNNPRFGMFETDLILMISDTGSVAYDPVGNECFVASESTEIPKNHCSLVTKENQVFVAGGFLLNEDNKEEPLSSYFLQFDPVSGEWLGMPSLPGPRCLFGLTEAENSIFVVGGKEMKEGEHVLDSVMIYDRQSFKWGESDPLPYTVYGHGTVSHNGLVYVIGGKAESKKCIRKVSVYNPTKFEWKELAPMKLARSLFAVTVHNNQIYVATGVTDTGLTSTVEVYDIATNKWSEFVEFPQERSSMNMISMGECLYAVGGFAMMPSETSDEPQPTEMNDIWRFEEDCWNGILREISYAAGATILAVKLNTLRLTKM</sequence>
<dbReference type="Ensembl" id="ENSOMYT00000025379.2">
    <property type="protein sequence ID" value="ENSOMYP00000023156.2"/>
    <property type="gene ID" value="ENSOMYG00000010757.2"/>
</dbReference>
<dbReference type="InterPro" id="IPR051085">
    <property type="entry name" value="MB_O-acyltransferase"/>
</dbReference>
<evidence type="ECO:0000256" key="4">
    <source>
        <dbReference type="ARBA" id="ARBA00022737"/>
    </source>
</evidence>
<proteinExistence type="inferred from homology"/>
<dbReference type="PANTHER" id="PTHR13285:SF19">
    <property type="entry name" value="PROTEIN-CYSTEINE N-PALMITOYLTRANSFERASE HHAT-LIKE PROTEIN"/>
    <property type="match status" value="1"/>
</dbReference>
<evidence type="ECO:0000256" key="6">
    <source>
        <dbReference type="ARBA" id="ARBA00022824"/>
    </source>
</evidence>
<comment type="similarity">
    <text evidence="9">Belongs to the membrane-bound acyltransferase family. HHAT subfamily.</text>
</comment>
<evidence type="ECO:0000256" key="1">
    <source>
        <dbReference type="ARBA" id="ARBA00004477"/>
    </source>
</evidence>
<feature type="transmembrane region" description="Helical" evidence="11">
    <location>
        <begin position="260"/>
        <end position="279"/>
    </location>
</feature>
<dbReference type="GO" id="GO:0005789">
    <property type="term" value="C:endoplasmic reticulum membrane"/>
    <property type="evidence" value="ECO:0007669"/>
    <property type="project" value="UniProtKB-SubCell"/>
</dbReference>
<dbReference type="AlphaFoldDB" id="A0A8C7PKN0"/>
<dbReference type="GO" id="GO:0016746">
    <property type="term" value="F:acyltransferase activity"/>
    <property type="evidence" value="ECO:0007669"/>
    <property type="project" value="TreeGrafter"/>
</dbReference>
<dbReference type="SUPFAM" id="SSF117281">
    <property type="entry name" value="Kelch motif"/>
    <property type="match status" value="1"/>
</dbReference>
<dbReference type="SMART" id="SM00612">
    <property type="entry name" value="Kelch"/>
    <property type="match status" value="4"/>
</dbReference>
<keyword evidence="5" id="KW-0833">Ubl conjugation pathway</keyword>
<keyword evidence="2" id="KW-0880">Kelch repeat</keyword>
<dbReference type="FunFam" id="1.25.40.420:FF:000001">
    <property type="entry name" value="Kelch-like family member 12"/>
    <property type="match status" value="1"/>
</dbReference>